<proteinExistence type="predicted"/>
<gene>
    <name evidence="1" type="primary">MYRIP</name>
    <name evidence="1" type="ORF">CEXT_113931</name>
</gene>
<dbReference type="EMBL" id="BPLR01007763">
    <property type="protein sequence ID" value="GIY19485.1"/>
    <property type="molecule type" value="Genomic_DNA"/>
</dbReference>
<protein>
    <submittedName>
        <fullName evidence="1">Rab effector MyRIP</fullName>
    </submittedName>
</protein>
<reference evidence="1 2" key="1">
    <citation type="submission" date="2021-06" db="EMBL/GenBank/DDBJ databases">
        <title>Caerostris extrusa draft genome.</title>
        <authorList>
            <person name="Kono N."/>
            <person name="Arakawa K."/>
        </authorList>
    </citation>
    <scope>NUCLEOTIDE SEQUENCE [LARGE SCALE GENOMIC DNA]</scope>
</reference>
<sequence length="279" mass="31456">MKLLSSHSLNKDLKMMDLSSHDGDYDALVDQLYPSSSIYLNLFCTYHVKLVEVIQNLSKALQKALHNLPSENGITPTTAHAALKSVIMSLVEECQDIPPLQLEEPKILVAAAVINKVVEESQSKFKQCDFTSIEGFKTELDNKPHHSEFVNGNEVTETYDNTLPAATPFDLPVECVQIEEIEEITQEFTDSEDDKLSSISKRSNSLQNVNEITVQKHYELEAFINIDNLSHTPTPFPEFGCDLIDDPENQDSSIICHPTVVTTWEENWLFRKKKATTSL</sequence>
<keyword evidence="2" id="KW-1185">Reference proteome</keyword>
<organism evidence="1 2">
    <name type="scientific">Caerostris extrusa</name>
    <name type="common">Bark spider</name>
    <name type="synonym">Caerostris bankana</name>
    <dbReference type="NCBI Taxonomy" id="172846"/>
    <lineage>
        <taxon>Eukaryota</taxon>
        <taxon>Metazoa</taxon>
        <taxon>Ecdysozoa</taxon>
        <taxon>Arthropoda</taxon>
        <taxon>Chelicerata</taxon>
        <taxon>Arachnida</taxon>
        <taxon>Araneae</taxon>
        <taxon>Araneomorphae</taxon>
        <taxon>Entelegynae</taxon>
        <taxon>Araneoidea</taxon>
        <taxon>Araneidae</taxon>
        <taxon>Caerostris</taxon>
    </lineage>
</organism>
<dbReference type="AlphaFoldDB" id="A0AAV4RCR9"/>
<name>A0AAV4RCR9_CAEEX</name>
<accession>A0AAV4RCR9</accession>
<evidence type="ECO:0000313" key="1">
    <source>
        <dbReference type="EMBL" id="GIY19485.1"/>
    </source>
</evidence>
<evidence type="ECO:0000313" key="2">
    <source>
        <dbReference type="Proteomes" id="UP001054945"/>
    </source>
</evidence>
<comment type="caution">
    <text evidence="1">The sequence shown here is derived from an EMBL/GenBank/DDBJ whole genome shotgun (WGS) entry which is preliminary data.</text>
</comment>
<dbReference type="Proteomes" id="UP001054945">
    <property type="component" value="Unassembled WGS sequence"/>
</dbReference>